<proteinExistence type="inferred from homology"/>
<keyword evidence="5 7" id="KW-0547">Nucleotide-binding</keyword>
<comment type="catalytic activity">
    <reaction evidence="1 7">
        <text>a ribonucleoside 5'-phosphate + H2O = a ribonucleoside + phosphate</text>
        <dbReference type="Rhea" id="RHEA:12484"/>
        <dbReference type="ChEBI" id="CHEBI:15377"/>
        <dbReference type="ChEBI" id="CHEBI:18254"/>
        <dbReference type="ChEBI" id="CHEBI:43474"/>
        <dbReference type="ChEBI" id="CHEBI:58043"/>
        <dbReference type="EC" id="3.1.3.5"/>
    </reaction>
</comment>
<feature type="binding site" evidence="7">
    <location>
        <position position="10"/>
    </location>
    <ligand>
        <name>a divalent metal cation</name>
        <dbReference type="ChEBI" id="CHEBI:60240"/>
    </ligand>
</feature>
<evidence type="ECO:0000313" key="9">
    <source>
        <dbReference type="EMBL" id="GIJ06134.1"/>
    </source>
</evidence>
<dbReference type="GO" id="GO:0008253">
    <property type="term" value="F:5'-nucleotidase activity"/>
    <property type="evidence" value="ECO:0007669"/>
    <property type="project" value="UniProtKB-UniRule"/>
</dbReference>
<dbReference type="InterPro" id="IPR002828">
    <property type="entry name" value="SurE-like_Pase/nucleotidase"/>
</dbReference>
<dbReference type="PANTHER" id="PTHR30457:SF12">
    <property type="entry name" value="5'_3'-NUCLEOTIDASE SURE"/>
    <property type="match status" value="1"/>
</dbReference>
<feature type="binding site" evidence="7">
    <location>
        <position position="9"/>
    </location>
    <ligand>
        <name>a divalent metal cation</name>
        <dbReference type="ChEBI" id="CHEBI:60240"/>
    </ligand>
</feature>
<dbReference type="GO" id="GO:0005737">
    <property type="term" value="C:cytoplasm"/>
    <property type="evidence" value="ECO:0007669"/>
    <property type="project" value="UniProtKB-SubCell"/>
</dbReference>
<dbReference type="RefSeq" id="WP_203941319.1">
    <property type="nucleotide sequence ID" value="NZ_BAAAGJ010000014.1"/>
</dbReference>
<keyword evidence="10" id="KW-1185">Reference proteome</keyword>
<keyword evidence="4 7" id="KW-0479">Metal-binding</keyword>
<dbReference type="InterPro" id="IPR036523">
    <property type="entry name" value="SurE-like_sf"/>
</dbReference>
<sequence length="280" mass="27522">MTRVLITNDDGIAAPGLRALARAVAATGAEVTVAAPHAEASGTSAALTAVERDGQILVEPRALEGVPGVPGYAVTTSPAFIVVLALRGGFGDPPDVVVSGINRGANAGTAVLHSGTVGAALTAAANGLPALAVSLDVLSPSAGTASSGGAAIAALDHADDEARHWDVAADLAARLLPALPGLPAGALLNLNVPDVPADELRGLRRGPLASFGQVQVTVAEAGEGHLRTAVQAATDPLEEGSDLALLADGYAVVTPVRAPAEATDVALDLEAIGSAQLVQG</sequence>
<dbReference type="Proteomes" id="UP000652013">
    <property type="component" value="Unassembled WGS sequence"/>
</dbReference>
<comment type="function">
    <text evidence="7">Nucleotidase that shows phosphatase activity on nucleoside 5'-monophosphates.</text>
</comment>
<dbReference type="EMBL" id="BOOY01000038">
    <property type="protein sequence ID" value="GIJ06134.1"/>
    <property type="molecule type" value="Genomic_DNA"/>
</dbReference>
<evidence type="ECO:0000256" key="6">
    <source>
        <dbReference type="ARBA" id="ARBA00022801"/>
    </source>
</evidence>
<feature type="domain" description="Survival protein SurE-like phosphatase/nucleotidase" evidence="8">
    <location>
        <begin position="4"/>
        <end position="204"/>
    </location>
</feature>
<dbReference type="InterPro" id="IPR030048">
    <property type="entry name" value="SurE"/>
</dbReference>
<dbReference type="Gene3D" id="3.40.1210.10">
    <property type="entry name" value="Survival protein SurE-like phosphatase/nucleotidase"/>
    <property type="match status" value="1"/>
</dbReference>
<name>A0A8J4DME4_9ACTN</name>
<dbReference type="PANTHER" id="PTHR30457">
    <property type="entry name" value="5'-NUCLEOTIDASE SURE"/>
    <property type="match status" value="1"/>
</dbReference>
<dbReference type="AlphaFoldDB" id="A0A8J4DME4"/>
<dbReference type="GO" id="GO:0046872">
    <property type="term" value="F:metal ion binding"/>
    <property type="evidence" value="ECO:0007669"/>
    <property type="project" value="UniProtKB-UniRule"/>
</dbReference>
<organism evidence="9 10">
    <name type="scientific">Spirilliplanes yamanashiensis</name>
    <dbReference type="NCBI Taxonomy" id="42233"/>
    <lineage>
        <taxon>Bacteria</taxon>
        <taxon>Bacillati</taxon>
        <taxon>Actinomycetota</taxon>
        <taxon>Actinomycetes</taxon>
        <taxon>Micromonosporales</taxon>
        <taxon>Micromonosporaceae</taxon>
        <taxon>Spirilliplanes</taxon>
    </lineage>
</organism>
<keyword evidence="3 7" id="KW-0963">Cytoplasm</keyword>
<keyword evidence="6 7" id="KW-0378">Hydrolase</keyword>
<dbReference type="HAMAP" id="MF_00060">
    <property type="entry name" value="SurE"/>
    <property type="match status" value="1"/>
</dbReference>
<dbReference type="GO" id="GO:0004309">
    <property type="term" value="F:exopolyphosphatase activity"/>
    <property type="evidence" value="ECO:0007669"/>
    <property type="project" value="TreeGrafter"/>
</dbReference>
<evidence type="ECO:0000256" key="1">
    <source>
        <dbReference type="ARBA" id="ARBA00000815"/>
    </source>
</evidence>
<evidence type="ECO:0000313" key="10">
    <source>
        <dbReference type="Proteomes" id="UP000652013"/>
    </source>
</evidence>
<evidence type="ECO:0000256" key="4">
    <source>
        <dbReference type="ARBA" id="ARBA00022723"/>
    </source>
</evidence>
<dbReference type="SUPFAM" id="SSF64167">
    <property type="entry name" value="SurE-like"/>
    <property type="match status" value="1"/>
</dbReference>
<feature type="binding site" evidence="7">
    <location>
        <position position="41"/>
    </location>
    <ligand>
        <name>a divalent metal cation</name>
        <dbReference type="ChEBI" id="CHEBI:60240"/>
    </ligand>
</feature>
<evidence type="ECO:0000256" key="5">
    <source>
        <dbReference type="ARBA" id="ARBA00022741"/>
    </source>
</evidence>
<dbReference type="GO" id="GO:0008254">
    <property type="term" value="F:3'-nucleotidase activity"/>
    <property type="evidence" value="ECO:0007669"/>
    <property type="project" value="TreeGrafter"/>
</dbReference>
<evidence type="ECO:0000259" key="8">
    <source>
        <dbReference type="Pfam" id="PF01975"/>
    </source>
</evidence>
<evidence type="ECO:0000256" key="2">
    <source>
        <dbReference type="ARBA" id="ARBA00011062"/>
    </source>
</evidence>
<evidence type="ECO:0000256" key="7">
    <source>
        <dbReference type="HAMAP-Rule" id="MF_00060"/>
    </source>
</evidence>
<comment type="subcellular location">
    <subcellularLocation>
        <location evidence="7">Cytoplasm</location>
    </subcellularLocation>
</comment>
<comment type="caution">
    <text evidence="9">The sequence shown here is derived from an EMBL/GenBank/DDBJ whole genome shotgun (WGS) entry which is preliminary data.</text>
</comment>
<dbReference type="Pfam" id="PF01975">
    <property type="entry name" value="SurE"/>
    <property type="match status" value="1"/>
</dbReference>
<gene>
    <name evidence="7 9" type="primary">surE</name>
    <name evidence="9" type="ORF">Sya03_54860</name>
</gene>
<feature type="binding site" evidence="7">
    <location>
        <position position="102"/>
    </location>
    <ligand>
        <name>a divalent metal cation</name>
        <dbReference type="ChEBI" id="CHEBI:60240"/>
    </ligand>
</feature>
<comment type="similarity">
    <text evidence="2 7">Belongs to the SurE nucleotidase family.</text>
</comment>
<accession>A0A8J4DME4</accession>
<reference evidence="9" key="1">
    <citation type="submission" date="2021-01" db="EMBL/GenBank/DDBJ databases">
        <title>Whole genome shotgun sequence of Spirilliplanes yamanashiensis NBRC 15828.</title>
        <authorList>
            <person name="Komaki H."/>
            <person name="Tamura T."/>
        </authorList>
    </citation>
    <scope>NUCLEOTIDE SEQUENCE</scope>
    <source>
        <strain evidence="9">NBRC 15828</strain>
    </source>
</reference>
<evidence type="ECO:0000256" key="3">
    <source>
        <dbReference type="ARBA" id="ARBA00022490"/>
    </source>
</evidence>
<comment type="cofactor">
    <cofactor evidence="7">
        <name>a divalent metal cation</name>
        <dbReference type="ChEBI" id="CHEBI:60240"/>
    </cofactor>
    <text evidence="7">Binds 1 divalent metal cation per subunit.</text>
</comment>
<dbReference type="EC" id="3.1.3.5" evidence="7"/>
<protein>
    <recommendedName>
        <fullName evidence="7">5'-nucleotidase SurE</fullName>
        <ecNumber evidence="7">3.1.3.5</ecNumber>
    </recommendedName>
    <alternativeName>
        <fullName evidence="7">Nucleoside 5'-monophosphate phosphohydrolase</fullName>
    </alternativeName>
</protein>
<dbReference type="GO" id="GO:0000166">
    <property type="term" value="F:nucleotide binding"/>
    <property type="evidence" value="ECO:0007669"/>
    <property type="project" value="UniProtKB-KW"/>
</dbReference>